<reference evidence="4" key="1">
    <citation type="submission" date="2017-01" db="EMBL/GenBank/DDBJ databases">
        <authorList>
            <person name="Varghese N."/>
            <person name="Submissions S."/>
        </authorList>
    </citation>
    <scope>NUCLEOTIDE SEQUENCE [LARGE SCALE GENOMIC DNA]</scope>
    <source>
        <strain evidence="4">DSM 18017</strain>
    </source>
</reference>
<dbReference type="GO" id="GO:0016787">
    <property type="term" value="F:hydrolase activity"/>
    <property type="evidence" value="ECO:0007669"/>
    <property type="project" value="UniProtKB-KW"/>
</dbReference>
<dbReference type="InterPro" id="IPR050300">
    <property type="entry name" value="GDXG_lipolytic_enzyme"/>
</dbReference>
<organism evidence="3 4">
    <name type="scientific">Chryseobacterium ureilyticum</name>
    <dbReference type="NCBI Taxonomy" id="373668"/>
    <lineage>
        <taxon>Bacteria</taxon>
        <taxon>Pseudomonadati</taxon>
        <taxon>Bacteroidota</taxon>
        <taxon>Flavobacteriia</taxon>
        <taxon>Flavobacteriales</taxon>
        <taxon>Weeksellaceae</taxon>
        <taxon>Chryseobacterium group</taxon>
        <taxon>Chryseobacterium</taxon>
    </lineage>
</organism>
<dbReference type="PANTHER" id="PTHR48081">
    <property type="entry name" value="AB HYDROLASE SUPERFAMILY PROTEIN C4A8.06C"/>
    <property type="match status" value="1"/>
</dbReference>
<dbReference type="InterPro" id="IPR013094">
    <property type="entry name" value="AB_hydrolase_3"/>
</dbReference>
<evidence type="ECO:0000313" key="4">
    <source>
        <dbReference type="Proteomes" id="UP000186744"/>
    </source>
</evidence>
<dbReference type="AlphaFoldDB" id="A0A1N7Q9D0"/>
<evidence type="ECO:0000259" key="2">
    <source>
        <dbReference type="Pfam" id="PF07859"/>
    </source>
</evidence>
<dbReference type="EMBL" id="FTOL01000008">
    <property type="protein sequence ID" value="SIT19217.1"/>
    <property type="molecule type" value="Genomic_DNA"/>
</dbReference>
<dbReference type="SUPFAM" id="SSF53474">
    <property type="entry name" value="alpha/beta-Hydrolases"/>
    <property type="match status" value="1"/>
</dbReference>
<name>A0A1N7Q9D0_9FLAO</name>
<accession>A0A1N7Q9D0</accession>
<dbReference type="Pfam" id="PF07859">
    <property type="entry name" value="Abhydrolase_3"/>
    <property type="match status" value="1"/>
</dbReference>
<dbReference type="STRING" id="373668.SAMN05421786_10859"/>
<feature type="domain" description="Alpha/beta hydrolase fold-3" evidence="2">
    <location>
        <begin position="86"/>
        <end position="291"/>
    </location>
</feature>
<dbReference type="InterPro" id="IPR029058">
    <property type="entry name" value="AB_hydrolase_fold"/>
</dbReference>
<dbReference type="Proteomes" id="UP000186744">
    <property type="component" value="Unassembled WGS sequence"/>
</dbReference>
<dbReference type="Gene3D" id="3.40.50.1820">
    <property type="entry name" value="alpha/beta hydrolase"/>
    <property type="match status" value="1"/>
</dbReference>
<keyword evidence="4" id="KW-1185">Reference proteome</keyword>
<keyword evidence="1" id="KW-0378">Hydrolase</keyword>
<protein>
    <submittedName>
        <fullName evidence="3">Acetyl esterase</fullName>
    </submittedName>
</protein>
<sequence>MTEKIDPELWQSIINSPYNQINYENLLIHDPSKIREEEMNVSLKEDPLPIPTLLSVENIHIPSSDPLRNIRLRIYKPKGQNDLPILLYFHGGAFIYGTPEQYDFIFFRLALDVNMMIVSVDYRLAPKHPFPAAIEDGYDALLWLSENANQLHGNKNNIMIGGSSAGATIAASITHWIRDTKSVEIQHQYLLYPPMDHHLITSSMNKLANAPMQTKVSAQWMWKHYLNNQLEQPPQYSVPLMEKNFNNLPDATIIVCEFDPLKDEGKAYAKRLQQAGTPTHLIEIENSVHTFDFFSCSLSERFYTKQVELFKHILNKKK</sequence>
<dbReference type="RefSeq" id="WP_185116875.1">
    <property type="nucleotide sequence ID" value="NZ_FTOL01000008.1"/>
</dbReference>
<evidence type="ECO:0000256" key="1">
    <source>
        <dbReference type="ARBA" id="ARBA00022801"/>
    </source>
</evidence>
<proteinExistence type="predicted"/>
<evidence type="ECO:0000313" key="3">
    <source>
        <dbReference type="EMBL" id="SIT19217.1"/>
    </source>
</evidence>
<dbReference type="PANTHER" id="PTHR48081:SF8">
    <property type="entry name" value="ALPHA_BETA HYDROLASE FOLD-3 DOMAIN-CONTAINING PROTEIN-RELATED"/>
    <property type="match status" value="1"/>
</dbReference>
<gene>
    <name evidence="3" type="ORF">SAMN05421786_10859</name>
</gene>